<gene>
    <name evidence="1" type="ORF">IAA73_06820</name>
</gene>
<sequence length="256" mass="29885">MPYRRLPNTDQARLKALTMAVKEAGEAKYGELAINYKTLNEASNFLTQFESKLCQYHQTVENRVNAAKQYRHIVANARMYISHFIQVLNLAVIRGEIKKEQKELYKLDPEIHNVPDLSTDAALLEWGENIINGERERTQRGGLPIYNPRIANVQVHYDLFKEYQATQKIHQSTANRNWEELNALRETADNIILDIWNQVEEHYALCKPYEKLKKCEAYGLIYYYRKGEKELTPETDIAIQKLIDQSPSIFDVSDFE</sequence>
<reference evidence="1" key="2">
    <citation type="journal article" date="2021" name="PeerJ">
        <title>Extensive microbial diversity within the chicken gut microbiome revealed by metagenomics and culture.</title>
        <authorList>
            <person name="Gilroy R."/>
            <person name="Ravi A."/>
            <person name="Getino M."/>
            <person name="Pursley I."/>
            <person name="Horton D.L."/>
            <person name="Alikhan N.F."/>
            <person name="Baker D."/>
            <person name="Gharbi K."/>
            <person name="Hall N."/>
            <person name="Watson M."/>
            <person name="Adriaenssens E.M."/>
            <person name="Foster-Nyarko E."/>
            <person name="Jarju S."/>
            <person name="Secka A."/>
            <person name="Antonio M."/>
            <person name="Oren A."/>
            <person name="Chaudhuri R.R."/>
            <person name="La Ragione R."/>
            <person name="Hildebrand F."/>
            <person name="Pallen M.J."/>
        </authorList>
    </citation>
    <scope>NUCLEOTIDE SEQUENCE</scope>
    <source>
        <strain evidence="1">G3-3990</strain>
    </source>
</reference>
<dbReference type="EMBL" id="JADIMG010000067">
    <property type="protein sequence ID" value="MBO8460024.1"/>
    <property type="molecule type" value="Genomic_DNA"/>
</dbReference>
<proteinExistence type="predicted"/>
<organism evidence="1 2">
    <name type="scientific">Candidatus Gallipaludibacter merdavium</name>
    <dbReference type="NCBI Taxonomy" id="2840839"/>
    <lineage>
        <taxon>Bacteria</taxon>
        <taxon>Pseudomonadati</taxon>
        <taxon>Bacteroidota</taxon>
        <taxon>Bacteroidia</taxon>
        <taxon>Bacteroidales</taxon>
        <taxon>Candidatus Gallipaludibacter</taxon>
    </lineage>
</organism>
<comment type="caution">
    <text evidence="1">The sequence shown here is derived from an EMBL/GenBank/DDBJ whole genome shotgun (WGS) entry which is preliminary data.</text>
</comment>
<reference evidence="1" key="1">
    <citation type="submission" date="2020-10" db="EMBL/GenBank/DDBJ databases">
        <authorList>
            <person name="Gilroy R."/>
        </authorList>
    </citation>
    <scope>NUCLEOTIDE SEQUENCE</scope>
    <source>
        <strain evidence="1">G3-3990</strain>
    </source>
</reference>
<dbReference type="AlphaFoldDB" id="A0A9D9N4J2"/>
<dbReference type="Proteomes" id="UP000823641">
    <property type="component" value="Unassembled WGS sequence"/>
</dbReference>
<name>A0A9D9N4J2_9BACT</name>
<evidence type="ECO:0000313" key="2">
    <source>
        <dbReference type="Proteomes" id="UP000823641"/>
    </source>
</evidence>
<accession>A0A9D9N4J2</accession>
<protein>
    <submittedName>
        <fullName evidence="1">Uncharacterized protein</fullName>
    </submittedName>
</protein>
<evidence type="ECO:0000313" key="1">
    <source>
        <dbReference type="EMBL" id="MBO8460024.1"/>
    </source>
</evidence>